<evidence type="ECO:0000313" key="1">
    <source>
        <dbReference type="EMBL" id="KAJ0170263.1"/>
    </source>
</evidence>
<gene>
    <name evidence="1" type="ORF">K1T71_014191</name>
</gene>
<reference evidence="1 2" key="1">
    <citation type="journal article" date="2021" name="Front. Genet.">
        <title>Chromosome-Level Genome Assembly Reveals Significant Gene Expansion in the Toll and IMD Signaling Pathways of Dendrolimus kikuchii.</title>
        <authorList>
            <person name="Zhou J."/>
            <person name="Wu P."/>
            <person name="Xiong Z."/>
            <person name="Liu N."/>
            <person name="Zhao N."/>
            <person name="Ji M."/>
            <person name="Qiu Y."/>
            <person name="Yang B."/>
        </authorList>
    </citation>
    <scope>NUCLEOTIDE SEQUENCE [LARGE SCALE GENOMIC DNA]</scope>
    <source>
        <strain evidence="1">Ann1</strain>
    </source>
</reference>
<dbReference type="EMBL" id="CM034414">
    <property type="protein sequence ID" value="KAJ0170263.1"/>
    <property type="molecule type" value="Genomic_DNA"/>
</dbReference>
<accession>A0ACC1CFG4</accession>
<comment type="caution">
    <text evidence="1">The sequence shown here is derived from an EMBL/GenBank/DDBJ whole genome shotgun (WGS) entry which is preliminary data.</text>
</comment>
<dbReference type="Proteomes" id="UP000824533">
    <property type="component" value="Linkage Group LG28"/>
</dbReference>
<proteinExistence type="predicted"/>
<evidence type="ECO:0000313" key="2">
    <source>
        <dbReference type="Proteomes" id="UP000824533"/>
    </source>
</evidence>
<keyword evidence="2" id="KW-1185">Reference proteome</keyword>
<sequence>MLRTILTCFAIQAVIIKSTHSQCIGRNPYDIDYIGPYSPCTYDGYRDTPFPFGLSSFGLSSAFSSPYGPMSLFGNFPFSKITTTGNARMSVLSDNIVEGLVSVAGRLPFMATIGVEGTFPTFGTGVVNYNCGNLVGIYNEFPGAVLENYPIVTPTFAPAVAPVLPSAAFGYPPFAGYDYAPLGYSPVGYDAYVGDLAYAPYGFGGINCGAPIAPIVNYDTTIDGYCGNSFNGYGYTAVY</sequence>
<name>A0ACC1CFG4_9NEOP</name>
<organism evidence="1 2">
    <name type="scientific">Dendrolimus kikuchii</name>
    <dbReference type="NCBI Taxonomy" id="765133"/>
    <lineage>
        <taxon>Eukaryota</taxon>
        <taxon>Metazoa</taxon>
        <taxon>Ecdysozoa</taxon>
        <taxon>Arthropoda</taxon>
        <taxon>Hexapoda</taxon>
        <taxon>Insecta</taxon>
        <taxon>Pterygota</taxon>
        <taxon>Neoptera</taxon>
        <taxon>Endopterygota</taxon>
        <taxon>Lepidoptera</taxon>
        <taxon>Glossata</taxon>
        <taxon>Ditrysia</taxon>
        <taxon>Bombycoidea</taxon>
        <taxon>Lasiocampidae</taxon>
        <taxon>Dendrolimus</taxon>
    </lineage>
</organism>
<protein>
    <submittedName>
        <fullName evidence="1">Uncharacterized protein</fullName>
    </submittedName>
</protein>